<dbReference type="PROSITE" id="PS50112">
    <property type="entry name" value="PAS"/>
    <property type="match status" value="8"/>
</dbReference>
<dbReference type="RefSeq" id="WP_114983211.1">
    <property type="nucleotide sequence ID" value="NZ_CP027806.1"/>
</dbReference>
<dbReference type="PANTHER" id="PTHR44757:SF2">
    <property type="entry name" value="BIOFILM ARCHITECTURE MAINTENANCE PROTEIN MBAA"/>
    <property type="match status" value="1"/>
</dbReference>
<dbReference type="SMART" id="SM00091">
    <property type="entry name" value="PAS"/>
    <property type="match status" value="10"/>
</dbReference>
<dbReference type="Pfam" id="PF08447">
    <property type="entry name" value="PAS_3"/>
    <property type="match status" value="1"/>
</dbReference>
<dbReference type="InterPro" id="IPR000014">
    <property type="entry name" value="PAS"/>
</dbReference>
<feature type="domain" description="PAS" evidence="1">
    <location>
        <begin position="578"/>
        <end position="649"/>
    </location>
</feature>
<dbReference type="PROSITE" id="PS50113">
    <property type="entry name" value="PAC"/>
    <property type="match status" value="4"/>
</dbReference>
<dbReference type="KEGG" id="cprv:CYPRO_0597"/>
<feature type="domain" description="PAC" evidence="2">
    <location>
        <begin position="653"/>
        <end position="705"/>
    </location>
</feature>
<dbReference type="Pfam" id="PF00989">
    <property type="entry name" value="PAS"/>
    <property type="match status" value="3"/>
</dbReference>
<dbReference type="InterPro" id="IPR029016">
    <property type="entry name" value="GAF-like_dom_sf"/>
</dbReference>
<dbReference type="Pfam" id="PF13426">
    <property type="entry name" value="PAS_9"/>
    <property type="match status" value="5"/>
</dbReference>
<feature type="domain" description="PAC" evidence="2">
    <location>
        <begin position="527"/>
        <end position="577"/>
    </location>
</feature>
<feature type="domain" description="PAS" evidence="1">
    <location>
        <begin position="195"/>
        <end position="249"/>
    </location>
</feature>
<dbReference type="Pfam" id="PF08448">
    <property type="entry name" value="PAS_4"/>
    <property type="match status" value="1"/>
</dbReference>
<evidence type="ECO:0000313" key="3">
    <source>
        <dbReference type="EMBL" id="AXI99881.1"/>
    </source>
</evidence>
<dbReference type="EMBL" id="CP027806">
    <property type="protein sequence ID" value="AXI99881.1"/>
    <property type="molecule type" value="Genomic_DNA"/>
</dbReference>
<gene>
    <name evidence="3" type="ORF">CYPRO_0597</name>
</gene>
<dbReference type="NCBIfam" id="TIGR00229">
    <property type="entry name" value="sensory_box"/>
    <property type="match status" value="9"/>
</dbReference>
<feature type="domain" description="PAS" evidence="1">
    <location>
        <begin position="64"/>
        <end position="134"/>
    </location>
</feature>
<dbReference type="InterPro" id="IPR052155">
    <property type="entry name" value="Biofilm_reg_signaling"/>
</dbReference>
<evidence type="ECO:0000259" key="1">
    <source>
        <dbReference type="PROSITE" id="PS50112"/>
    </source>
</evidence>
<dbReference type="GO" id="GO:0006355">
    <property type="term" value="P:regulation of DNA-templated transcription"/>
    <property type="evidence" value="ECO:0007669"/>
    <property type="project" value="InterPro"/>
</dbReference>
<feature type="domain" description="PAS" evidence="1">
    <location>
        <begin position="997"/>
        <end position="1040"/>
    </location>
</feature>
<reference evidence="3 4" key="1">
    <citation type="submission" date="2018-03" db="EMBL/GenBank/DDBJ databases">
        <title>Phenotypic and genomic properties of Cyclonatronum proteinivorum gen. nov., sp. nov., a haloalkaliphilic bacteroidete from soda lakes possessing Na+-translocating rhodopsin.</title>
        <authorList>
            <person name="Toshchakov S.V."/>
            <person name="Korzhenkov A."/>
            <person name="Samarov N.I."/>
            <person name="Kublanov I.V."/>
            <person name="Muntyan M.S."/>
            <person name="Sorokin D.Y."/>
        </authorList>
    </citation>
    <scope>NUCLEOTIDE SEQUENCE [LARGE SCALE GENOMIC DNA]</scope>
    <source>
        <strain evidence="3 4">Omega</strain>
    </source>
</reference>
<keyword evidence="4" id="KW-1185">Reference proteome</keyword>
<dbReference type="Gene3D" id="3.30.450.20">
    <property type="entry name" value="PAS domain"/>
    <property type="match status" value="10"/>
</dbReference>
<dbReference type="Gene3D" id="3.30.450.40">
    <property type="match status" value="1"/>
</dbReference>
<dbReference type="Proteomes" id="UP000254808">
    <property type="component" value="Chromosome"/>
</dbReference>
<accession>A0A345UHD0</accession>
<dbReference type="SUPFAM" id="SSF55781">
    <property type="entry name" value="GAF domain-like"/>
    <property type="match status" value="1"/>
</dbReference>
<evidence type="ECO:0000313" key="4">
    <source>
        <dbReference type="Proteomes" id="UP000254808"/>
    </source>
</evidence>
<feature type="domain" description="PAC" evidence="2">
    <location>
        <begin position="1197"/>
        <end position="1247"/>
    </location>
</feature>
<sequence length="1575" mass="179152">MGKSASENQLSGLISKLLKGEEVDYEQFRDVPVEQIIEQLNIYHQELEYQNQELVQARTVAELSEARFKDLFQNAPFGYIVLNADMVVSEANTAASGLLGKNNVNLKGTKVTDYIQAERQDDFYFCLRRLKEKPGSEESFEFRVKADSVNGGQGKELVLFARLQFMKDAAPTAAISKAIPQYRMLIVDITAEKKQEERLTSLLNNLPVGVVAADPAQKTIAFCNQTMCDMLGLNGAQLMGRSLVHFHPEKEQARAAAEYDKGRDINISVQHPFALKHASGRLIYATVTAVELDLFGNTYWCGVYSEVTDHLENLHKRHMFQDIVDNTSDFVGTATLDGQVIYVNQTFSSRLGYDIETEVLGEHIIRFHPQWVQDLMKREALPQLMEEGMWKGDTVILSKDGKEIPVSQLMIRHDKPDGSADFISTSLRDMSDRQEIDRLQVLQQQEKEAADARIRREQRKMELILSQAPDGVISVDGERRIQFLNKVAQRMFGIEPKEVKGKNIDEVIPHLSSVFGDMSYDTLKNLKGHDLPLQDLNGNPFWGQVSVSVVDFEDELYYTLFIRDVTERKQNEELLIRNTRRLNEIALNSRTIAWEIDAEGVYTFISPVCETMLGYRVSEVVGHKTLFDLHPAEGRSVFEKKVRAAFLQGKRFTAFYNKVQTKDGHVIWVSTNGVPVFDADGKLKGYRGSDTDVTDLIEAEQRNRLLQKAVESSTVGIVLADMTLEDQPLIYINPAFQHITGYHPDEVIGKNCRFLQGDDTLQDELNTIRKAIREGNSCRVTLRNYRKNGKLFWNQLSLSPIYDENNTLTHFVGVQQDITKLKEAENSLKRQNALQSFLLSVSARFVDVKPDELNQVVSEVLGESAELIHADRLYCAIYTDDRDVLQPQWLTNDKGTSAGFPAVFFEDYQSGKTLFIHNTSNLGQNHPLKKWLAGRGVCGLVAMPLMQAGTCTGFLIAENLESSLFLEKEHLNMMGILIQLLVNLQNRMNALGQLSQSEEKFAMAFQSSPYAIAISEPDSGRLVEVNSAFYQYTGYTPDDVRHDRVTSLNVWARKKERLVMTKALKRGQKVENMQFEFRKKNGEIFTGLLSSRIIHIDNKPYYITSISDISERIAAQQKLAESEEKYRLLFAANKDAITVFSLDTENPEILETNAAAEELTGYPLDELKGMPITMLETGLTAGEVARRAERLYDHAEVNYETRIRTKSGEMRDLEVKAVLVFYEDKPGYMTISRDITRRKKDEKKLRNALLRNQAMFAALPDMMFLFDNKLEIIDYNAADEAEMIADPDFFSGKGLHSFMPSRIADEANQVIRRVLDTGNADTYTYSVVMGKKRRYYEARFVACGTDQVMAVVRDITDAKEAEREILRFSRLIEGSINEIYLFTPGDYRFQVMNPAALRNLGYEAEDVENLDVMKVANVTQQQLNEALKPLYTGEQSTVIMEAKHFRKDGSSYDVQSYIQLITYEDEQLFAGIVVDITERLNYLRYLENQNKVLRDISWTQSHLVRAPLARMMSLIMLLQEKDFETFSEEDILQYLSDSAREIDDMIHQIADKTENTVFRNTGADDAPDPSNHSKA</sequence>
<feature type="domain" description="PAC" evidence="2">
    <location>
        <begin position="778"/>
        <end position="830"/>
    </location>
</feature>
<feature type="domain" description="PAS" evidence="1">
    <location>
        <begin position="702"/>
        <end position="775"/>
    </location>
</feature>
<dbReference type="InterPro" id="IPR000700">
    <property type="entry name" value="PAS-assoc_C"/>
</dbReference>
<dbReference type="Pfam" id="PF01590">
    <property type="entry name" value="GAF"/>
    <property type="match status" value="1"/>
</dbReference>
<feature type="domain" description="PAS" evidence="1">
    <location>
        <begin position="457"/>
        <end position="508"/>
    </location>
</feature>
<dbReference type="InterPro" id="IPR013767">
    <property type="entry name" value="PAS_fold"/>
</dbReference>
<dbReference type="SMART" id="SM00086">
    <property type="entry name" value="PAC"/>
    <property type="match status" value="7"/>
</dbReference>
<dbReference type="SUPFAM" id="SSF55785">
    <property type="entry name" value="PYP-like sensor domain (PAS domain)"/>
    <property type="match status" value="10"/>
</dbReference>
<proteinExistence type="predicted"/>
<dbReference type="InterPro" id="IPR001610">
    <property type="entry name" value="PAC"/>
</dbReference>
<organism evidence="3 4">
    <name type="scientific">Cyclonatronum proteinivorum</name>
    <dbReference type="NCBI Taxonomy" id="1457365"/>
    <lineage>
        <taxon>Bacteria</taxon>
        <taxon>Pseudomonadati</taxon>
        <taxon>Balneolota</taxon>
        <taxon>Balneolia</taxon>
        <taxon>Balneolales</taxon>
        <taxon>Cyclonatronaceae</taxon>
        <taxon>Cyclonatronum</taxon>
    </lineage>
</organism>
<dbReference type="InterPro" id="IPR035965">
    <property type="entry name" value="PAS-like_dom_sf"/>
</dbReference>
<feature type="domain" description="PAS" evidence="1">
    <location>
        <begin position="316"/>
        <end position="388"/>
    </location>
</feature>
<name>A0A345UHD0_9BACT</name>
<protein>
    <submittedName>
        <fullName evidence="3">PAS domain S-box-containing protein</fullName>
    </submittedName>
</protein>
<dbReference type="CDD" id="cd00130">
    <property type="entry name" value="PAS"/>
    <property type="match status" value="8"/>
</dbReference>
<dbReference type="InterPro" id="IPR013656">
    <property type="entry name" value="PAS_4"/>
</dbReference>
<dbReference type="InterPro" id="IPR003018">
    <property type="entry name" value="GAF"/>
</dbReference>
<evidence type="ECO:0000259" key="2">
    <source>
        <dbReference type="PROSITE" id="PS50113"/>
    </source>
</evidence>
<feature type="domain" description="PAS" evidence="1">
    <location>
        <begin position="1122"/>
        <end position="1169"/>
    </location>
</feature>
<dbReference type="OrthoDB" id="9124519at2"/>
<dbReference type="PANTHER" id="PTHR44757">
    <property type="entry name" value="DIGUANYLATE CYCLASE DGCP"/>
    <property type="match status" value="1"/>
</dbReference>
<dbReference type="InterPro" id="IPR013655">
    <property type="entry name" value="PAS_fold_3"/>
</dbReference>